<gene>
    <name evidence="5" type="ORF">TCAL_11035</name>
</gene>
<dbReference type="PROSITE" id="PS50297">
    <property type="entry name" value="ANK_REP_REGION"/>
    <property type="match status" value="2"/>
</dbReference>
<dbReference type="SUPFAM" id="SSF48403">
    <property type="entry name" value="Ankyrin repeat"/>
    <property type="match status" value="1"/>
</dbReference>
<dbReference type="PANTHER" id="PTHR46680:SF3">
    <property type="entry name" value="NF-KAPPA-B INHIBITOR CACTUS"/>
    <property type="match status" value="1"/>
</dbReference>
<dbReference type="EMBL" id="VCGU01000458">
    <property type="protein sequence ID" value="TRY62985.1"/>
    <property type="molecule type" value="Genomic_DNA"/>
</dbReference>
<keyword evidence="1" id="KW-0677">Repeat</keyword>
<evidence type="ECO:0000256" key="4">
    <source>
        <dbReference type="SAM" id="MobiDB-lite"/>
    </source>
</evidence>
<accession>A0A553NC44</accession>
<comment type="caution">
    <text evidence="5">The sequence shown here is derived from an EMBL/GenBank/DDBJ whole genome shotgun (WGS) entry which is preliminary data.</text>
</comment>
<evidence type="ECO:0000256" key="1">
    <source>
        <dbReference type="ARBA" id="ARBA00022737"/>
    </source>
</evidence>
<feature type="repeat" description="ANK" evidence="3">
    <location>
        <begin position="166"/>
        <end position="188"/>
    </location>
</feature>
<dbReference type="Gene3D" id="1.25.40.20">
    <property type="entry name" value="Ankyrin repeat-containing domain"/>
    <property type="match status" value="1"/>
</dbReference>
<evidence type="ECO:0000313" key="6">
    <source>
        <dbReference type="Proteomes" id="UP000318571"/>
    </source>
</evidence>
<dbReference type="Proteomes" id="UP000318571">
    <property type="component" value="Chromosome 10"/>
</dbReference>
<dbReference type="OrthoDB" id="6377740at2759"/>
<keyword evidence="2 3" id="KW-0040">ANK repeat</keyword>
<reference evidence="5 6" key="1">
    <citation type="journal article" date="2018" name="Nat. Ecol. Evol.">
        <title>Genomic signatures of mitonuclear coevolution across populations of Tigriopus californicus.</title>
        <authorList>
            <person name="Barreto F.S."/>
            <person name="Watson E.T."/>
            <person name="Lima T.G."/>
            <person name="Willett C.S."/>
            <person name="Edmands S."/>
            <person name="Li W."/>
            <person name="Burton R.S."/>
        </authorList>
    </citation>
    <scope>NUCLEOTIDE SEQUENCE [LARGE SCALE GENOMIC DNA]</scope>
    <source>
        <strain evidence="5 6">San Diego</strain>
    </source>
</reference>
<sequence length="350" mass="37947">MSKGKTVGSDQAQALTDSGAQDIMLFQSSSNPECDNDETPVIQMPNATGTGSNSERDMYRQTLYDSGLCSELGQLSLSSSDSLTPAKLQEYYEPDEDGDVQLHLAIASGFTDVAMALIKMAPHPDYLSIPNKALYSPLHIAVLQDQPLVVRRLVIAGARIDFRDSEGNSPLHLAARRGNLACAEALLKPVAVHEMEEAGLPPSLFTALPADVIEQSNNVGEQCVHLATMGGHSDFLRFLCWHNADMNAPDGRGGRAPLHFAVGARQLPLIECLIDQRPHGCGVNANQLDWYGRTPYQLAVLNGSVEIANYISQRVTGCTLPEADTDAEESEIEYNQIRRNDSNLLLNSSA</sequence>
<dbReference type="GO" id="GO:0051059">
    <property type="term" value="F:NF-kappaB binding"/>
    <property type="evidence" value="ECO:0007669"/>
    <property type="project" value="TreeGrafter"/>
</dbReference>
<organism evidence="5 6">
    <name type="scientific">Tigriopus californicus</name>
    <name type="common">Marine copepod</name>
    <dbReference type="NCBI Taxonomy" id="6832"/>
    <lineage>
        <taxon>Eukaryota</taxon>
        <taxon>Metazoa</taxon>
        <taxon>Ecdysozoa</taxon>
        <taxon>Arthropoda</taxon>
        <taxon>Crustacea</taxon>
        <taxon>Multicrustacea</taxon>
        <taxon>Hexanauplia</taxon>
        <taxon>Copepoda</taxon>
        <taxon>Harpacticoida</taxon>
        <taxon>Harpacticidae</taxon>
        <taxon>Tigriopus</taxon>
    </lineage>
</organism>
<feature type="compositionally biased region" description="Polar residues" evidence="4">
    <location>
        <begin position="8"/>
        <end position="19"/>
    </location>
</feature>
<dbReference type="InterPro" id="IPR051070">
    <property type="entry name" value="NF-kappa-B_inhibitor"/>
</dbReference>
<name>A0A553NC44_TIGCA</name>
<dbReference type="PROSITE" id="PS50088">
    <property type="entry name" value="ANK_REPEAT"/>
    <property type="match status" value="3"/>
</dbReference>
<proteinExistence type="predicted"/>
<evidence type="ECO:0000313" key="5">
    <source>
        <dbReference type="EMBL" id="TRY62985.1"/>
    </source>
</evidence>
<feature type="region of interest" description="Disordered" evidence="4">
    <location>
        <begin position="1"/>
        <end position="55"/>
    </location>
</feature>
<dbReference type="SMART" id="SM00248">
    <property type="entry name" value="ANK"/>
    <property type="match status" value="6"/>
</dbReference>
<evidence type="ECO:0000256" key="3">
    <source>
        <dbReference type="PROSITE-ProRule" id="PRU00023"/>
    </source>
</evidence>
<dbReference type="OMA" id="ERHTTHA"/>
<keyword evidence="6" id="KW-1185">Reference proteome</keyword>
<dbReference type="PANTHER" id="PTHR46680">
    <property type="entry name" value="NF-KAPPA-B INHIBITOR ALPHA"/>
    <property type="match status" value="1"/>
</dbReference>
<dbReference type="GO" id="GO:0071356">
    <property type="term" value="P:cellular response to tumor necrosis factor"/>
    <property type="evidence" value="ECO:0007669"/>
    <property type="project" value="TreeGrafter"/>
</dbReference>
<feature type="repeat" description="ANK" evidence="3">
    <location>
        <begin position="133"/>
        <end position="165"/>
    </location>
</feature>
<evidence type="ECO:0000256" key="2">
    <source>
        <dbReference type="ARBA" id="ARBA00023043"/>
    </source>
</evidence>
<dbReference type="STRING" id="6832.A0A553NC44"/>
<protein>
    <submittedName>
        <fullName evidence="5">Uncharacterized protein</fullName>
    </submittedName>
</protein>
<feature type="repeat" description="ANK" evidence="3">
    <location>
        <begin position="219"/>
        <end position="251"/>
    </location>
</feature>
<dbReference type="GO" id="GO:0005829">
    <property type="term" value="C:cytosol"/>
    <property type="evidence" value="ECO:0007669"/>
    <property type="project" value="TreeGrafter"/>
</dbReference>
<dbReference type="AlphaFoldDB" id="A0A553NC44"/>
<dbReference type="Pfam" id="PF12796">
    <property type="entry name" value="Ank_2"/>
    <property type="match status" value="1"/>
</dbReference>
<dbReference type="InterPro" id="IPR002110">
    <property type="entry name" value="Ankyrin_rpt"/>
</dbReference>
<dbReference type="InterPro" id="IPR036770">
    <property type="entry name" value="Ankyrin_rpt-contain_sf"/>
</dbReference>